<dbReference type="NCBIfam" id="TIGR03519">
    <property type="entry name" value="T9SS_PorP_fam"/>
    <property type="match status" value="1"/>
</dbReference>
<dbReference type="EMBL" id="BMGL01000002">
    <property type="protein sequence ID" value="GGE06354.1"/>
    <property type="molecule type" value="Genomic_DNA"/>
</dbReference>
<feature type="transmembrane region" description="Helical" evidence="1">
    <location>
        <begin position="7"/>
        <end position="25"/>
    </location>
</feature>
<dbReference type="InterPro" id="IPR019861">
    <property type="entry name" value="PorP/SprF_Bacteroidetes"/>
</dbReference>
<comment type="caution">
    <text evidence="2">The sequence shown here is derived from an EMBL/GenBank/DDBJ whole genome shotgun (WGS) entry which is preliminary data.</text>
</comment>
<evidence type="ECO:0000313" key="2">
    <source>
        <dbReference type="EMBL" id="GGE06354.1"/>
    </source>
</evidence>
<organism evidence="2 3">
    <name type="scientific">Psychroflexus salis</name>
    <dbReference type="NCBI Taxonomy" id="1526574"/>
    <lineage>
        <taxon>Bacteria</taxon>
        <taxon>Pseudomonadati</taxon>
        <taxon>Bacteroidota</taxon>
        <taxon>Flavobacteriia</taxon>
        <taxon>Flavobacteriales</taxon>
        <taxon>Flavobacteriaceae</taxon>
        <taxon>Psychroflexus</taxon>
    </lineage>
</organism>
<dbReference type="Pfam" id="PF11751">
    <property type="entry name" value="PorP_SprF"/>
    <property type="match status" value="1"/>
</dbReference>
<keyword evidence="1" id="KW-1133">Transmembrane helix</keyword>
<dbReference type="RefSeq" id="WP_188405170.1">
    <property type="nucleotide sequence ID" value="NZ_BMGL01000002.1"/>
</dbReference>
<sequence length="313" mass="35895">MQNSKHIFYYLIIVFITNLFGPFQLKAQQDPNFTQYMYNTMTINPAYAGTRDVWSTGLLFRSQWTGIDGAPATATFSTHSPLKDGTMGLGLNIIHDQIGPSKDTYVNANYSYILQLDRFTKFSMGISGGAHFRDINFNELNIFDPTDPNFENIRSQISPQVGIGFQLYSEKFYVGLSSPFLLRTQHFDDGGNQSSRIRDEIHYYLTAGYVFDLSRNTQFKPSILTRAVQGAALRFDFSANFLFYEKFTLGAAYRLDASISAMTAIQATDALMLGFAYDYDTTEFTEFGNVSFEVFLRYELFKRYKKMYTPRFF</sequence>
<keyword evidence="1" id="KW-0812">Transmembrane</keyword>
<keyword evidence="3" id="KW-1185">Reference proteome</keyword>
<gene>
    <name evidence="2" type="ORF">GCM10010831_04870</name>
</gene>
<dbReference type="AlphaFoldDB" id="A0A916ZQD7"/>
<evidence type="ECO:0000256" key="1">
    <source>
        <dbReference type="SAM" id="Phobius"/>
    </source>
</evidence>
<accession>A0A916ZQD7</accession>
<protein>
    <submittedName>
        <fullName evidence="2">Membrane protein</fullName>
    </submittedName>
</protein>
<keyword evidence="1" id="KW-0472">Membrane</keyword>
<dbReference type="Proteomes" id="UP000599688">
    <property type="component" value="Unassembled WGS sequence"/>
</dbReference>
<reference evidence="2 3" key="1">
    <citation type="journal article" date="2014" name="Int. J. Syst. Evol. Microbiol.">
        <title>Complete genome sequence of Corynebacterium casei LMG S-19264T (=DSM 44701T), isolated from a smear-ripened cheese.</title>
        <authorList>
            <consortium name="US DOE Joint Genome Institute (JGI-PGF)"/>
            <person name="Walter F."/>
            <person name="Albersmeier A."/>
            <person name="Kalinowski J."/>
            <person name="Ruckert C."/>
        </authorList>
    </citation>
    <scope>NUCLEOTIDE SEQUENCE [LARGE SCALE GENOMIC DNA]</scope>
    <source>
        <strain evidence="2 3">CGMCC 1.12925</strain>
    </source>
</reference>
<name>A0A916ZQD7_9FLAO</name>
<evidence type="ECO:0000313" key="3">
    <source>
        <dbReference type="Proteomes" id="UP000599688"/>
    </source>
</evidence>
<proteinExistence type="predicted"/>